<dbReference type="GO" id="GO:0008270">
    <property type="term" value="F:zinc ion binding"/>
    <property type="evidence" value="ECO:0007669"/>
    <property type="project" value="InterPro"/>
</dbReference>
<sequence length="194" mass="23544">FIKSLFCFSMYIPKQVLKNQFDPFKSPRETYLLCKLRWGESKKSWKHWVKNYDDDDYYYHAEVYFLEEIFRMKPSCSSYYVNCSITWYLSWSPCVNCCHEILDFLERHWNVNINIRVARLYFIDSEINRRGLKELARSEQVDINVMNKQDYRDCVKNFIRGGYAAADGFWTVNFQPAITENRWKLRDILKVSRL</sequence>
<dbReference type="InterPro" id="IPR016192">
    <property type="entry name" value="APOBEC/CMP_deaminase_Zn-bd"/>
</dbReference>
<accession>A0A7L0X608</accession>
<dbReference type="AlphaFoldDB" id="A0A7L0X608"/>
<dbReference type="GO" id="GO:0005634">
    <property type="term" value="C:nucleus"/>
    <property type="evidence" value="ECO:0007669"/>
    <property type="project" value="TreeGrafter"/>
</dbReference>
<protein>
    <submittedName>
        <fullName evidence="3">ABEC1 enzyme</fullName>
    </submittedName>
</protein>
<organism evidence="3 4">
    <name type="scientific">Tyrannus savana</name>
    <name type="common">Fork-tailed flycatcher</name>
    <name type="synonym">Muscivora tyrannus</name>
    <dbReference type="NCBI Taxonomy" id="137541"/>
    <lineage>
        <taxon>Eukaryota</taxon>
        <taxon>Metazoa</taxon>
        <taxon>Chordata</taxon>
        <taxon>Craniata</taxon>
        <taxon>Vertebrata</taxon>
        <taxon>Euteleostomi</taxon>
        <taxon>Archelosauria</taxon>
        <taxon>Archosauria</taxon>
        <taxon>Dinosauria</taxon>
        <taxon>Saurischia</taxon>
        <taxon>Theropoda</taxon>
        <taxon>Coelurosauria</taxon>
        <taxon>Aves</taxon>
        <taxon>Neognathae</taxon>
        <taxon>Neoaves</taxon>
        <taxon>Telluraves</taxon>
        <taxon>Australaves</taxon>
        <taxon>Passeriformes</taxon>
        <taxon>Tyrannidae</taxon>
        <taxon>Tyrannus</taxon>
    </lineage>
</organism>
<evidence type="ECO:0000313" key="4">
    <source>
        <dbReference type="Proteomes" id="UP000537779"/>
    </source>
</evidence>
<proteinExistence type="predicted"/>
<keyword evidence="1" id="KW-0479">Metal-binding</keyword>
<dbReference type="Gene3D" id="3.40.140.10">
    <property type="entry name" value="Cytidine Deaminase, domain 2"/>
    <property type="match status" value="1"/>
</dbReference>
<comment type="caution">
    <text evidence="3">The sequence shown here is derived from an EMBL/GenBank/DDBJ whole genome shotgun (WGS) entry which is preliminary data.</text>
</comment>
<name>A0A7L0X608_TYRSA</name>
<dbReference type="PROSITE" id="PS00903">
    <property type="entry name" value="CYT_DCMP_DEAMINASES_1"/>
    <property type="match status" value="1"/>
</dbReference>
<dbReference type="InterPro" id="IPR016193">
    <property type="entry name" value="Cytidine_deaminase-like"/>
</dbReference>
<dbReference type="Pfam" id="PF18750">
    <property type="entry name" value="SNAD4"/>
    <property type="match status" value="1"/>
</dbReference>
<dbReference type="GO" id="GO:0016554">
    <property type="term" value="P:cytidine to uridine editing"/>
    <property type="evidence" value="ECO:0007669"/>
    <property type="project" value="TreeGrafter"/>
</dbReference>
<dbReference type="SUPFAM" id="SSF53927">
    <property type="entry name" value="Cytidine deaminase-like"/>
    <property type="match status" value="1"/>
</dbReference>
<reference evidence="3 4" key="1">
    <citation type="submission" date="2019-09" db="EMBL/GenBank/DDBJ databases">
        <title>Bird 10,000 Genomes (B10K) Project - Family phase.</title>
        <authorList>
            <person name="Zhang G."/>
        </authorList>
    </citation>
    <scope>NUCLEOTIDE SEQUENCE [LARGE SCALE GENOMIC DNA]</scope>
    <source>
        <strain evidence="3">B10K-DU-001-37</strain>
        <tissue evidence="3">Muscle</tissue>
    </source>
</reference>
<evidence type="ECO:0000256" key="1">
    <source>
        <dbReference type="ARBA" id="ARBA00022723"/>
    </source>
</evidence>
<dbReference type="PANTHER" id="PTHR13857">
    <property type="entry name" value="MRNA EDITING ENZYME"/>
    <property type="match status" value="1"/>
</dbReference>
<dbReference type="GO" id="GO:0003723">
    <property type="term" value="F:RNA binding"/>
    <property type="evidence" value="ECO:0007669"/>
    <property type="project" value="TreeGrafter"/>
</dbReference>
<keyword evidence="2" id="KW-0378">Hydrolase</keyword>
<feature type="non-terminal residue" evidence="3">
    <location>
        <position position="194"/>
    </location>
</feature>
<dbReference type="GO" id="GO:0005737">
    <property type="term" value="C:cytoplasm"/>
    <property type="evidence" value="ECO:0007669"/>
    <property type="project" value="TreeGrafter"/>
</dbReference>
<dbReference type="Proteomes" id="UP000537779">
    <property type="component" value="Unassembled WGS sequence"/>
</dbReference>
<dbReference type="EMBL" id="VXAW01001274">
    <property type="protein sequence ID" value="NXL97672.1"/>
    <property type="molecule type" value="Genomic_DNA"/>
</dbReference>
<dbReference type="InterPro" id="IPR050610">
    <property type="entry name" value="APOBEC_Cyt_Deaminase"/>
</dbReference>
<evidence type="ECO:0000256" key="2">
    <source>
        <dbReference type="ARBA" id="ARBA00022801"/>
    </source>
</evidence>
<feature type="non-terminal residue" evidence="3">
    <location>
        <position position="1"/>
    </location>
</feature>
<keyword evidence="4" id="KW-1185">Reference proteome</keyword>
<dbReference type="PANTHER" id="PTHR13857:SF26">
    <property type="entry name" value="C-U-EDITING ENZYME APOBEC-1"/>
    <property type="match status" value="1"/>
</dbReference>
<gene>
    <name evidence="3" type="primary">Apobec1_1</name>
    <name evidence="3" type="ORF">TYRSAV_R14852</name>
</gene>
<evidence type="ECO:0000313" key="3">
    <source>
        <dbReference type="EMBL" id="NXL97672.1"/>
    </source>
</evidence>
<dbReference type="GO" id="GO:0004126">
    <property type="term" value="F:cytidine deaminase activity"/>
    <property type="evidence" value="ECO:0007669"/>
    <property type="project" value="TreeGrafter"/>
</dbReference>